<dbReference type="SUPFAM" id="SSF140652">
    <property type="entry name" value="YozE-like"/>
    <property type="match status" value="1"/>
</dbReference>
<gene>
    <name evidence="2" type="ORF">K040078D81_40000</name>
</gene>
<evidence type="ECO:0000259" key="1">
    <source>
        <dbReference type="Pfam" id="PF06855"/>
    </source>
</evidence>
<dbReference type="InterPro" id="IPR023089">
    <property type="entry name" value="YozE_SAM-like"/>
</dbReference>
<comment type="caution">
    <text evidence="2">The sequence shown here is derived from an EMBL/GenBank/DDBJ whole genome shotgun (WGS) entry which is preliminary data.</text>
</comment>
<name>A0ABQ0BEW3_9FIRM</name>
<feature type="domain" description="YozE SAM-like" evidence="1">
    <location>
        <begin position="16"/>
        <end position="78"/>
    </location>
</feature>
<proteinExistence type="predicted"/>
<evidence type="ECO:0000313" key="3">
    <source>
        <dbReference type="Proteomes" id="UP001600943"/>
    </source>
</evidence>
<dbReference type="InterPro" id="IPR036806">
    <property type="entry name" value="YozE_SAM-like_sf"/>
</dbReference>
<reference evidence="2 3" key="1">
    <citation type="submission" date="2024-04" db="EMBL/GenBank/DDBJ databases">
        <title>Defined microbial consortia suppress multidrug-resistant proinflammatory Enterobacteriaceae via ecological control.</title>
        <authorList>
            <person name="Furuichi M."/>
            <person name="Kawaguchi T."/>
            <person name="Pust M."/>
            <person name="Yasuma K."/>
            <person name="Plichta D."/>
            <person name="Hasegawa N."/>
            <person name="Ohya T."/>
            <person name="Bhattarai S."/>
            <person name="Sasajima S."/>
            <person name="Aoto Y."/>
            <person name="Tuganbaev T."/>
            <person name="Yaginuma M."/>
            <person name="Ueda M."/>
            <person name="Okahashi N."/>
            <person name="Amafuji K."/>
            <person name="Kiridooshi Y."/>
            <person name="Sugita K."/>
            <person name="Strazar M."/>
            <person name="Skelly A."/>
            <person name="Suda W."/>
            <person name="Hattori M."/>
            <person name="Nakamoto N."/>
            <person name="Caballero S."/>
            <person name="Norman J."/>
            <person name="Olle B."/>
            <person name="Tanoue T."/>
            <person name="Arita M."/>
            <person name="Bucci V."/>
            <person name="Atarashi K."/>
            <person name="Xavier R."/>
            <person name="Honda K."/>
        </authorList>
    </citation>
    <scope>NUCLEOTIDE SEQUENCE [LARGE SCALE GENOMIC DNA]</scope>
    <source>
        <strain evidence="3">k04-0078-D8-1</strain>
    </source>
</reference>
<organism evidence="2 3">
    <name type="scientific">Blautia hominis</name>
    <dbReference type="NCBI Taxonomy" id="2025493"/>
    <lineage>
        <taxon>Bacteria</taxon>
        <taxon>Bacillati</taxon>
        <taxon>Bacillota</taxon>
        <taxon>Clostridia</taxon>
        <taxon>Lachnospirales</taxon>
        <taxon>Lachnospiraceae</taxon>
        <taxon>Blautia</taxon>
    </lineage>
</organism>
<protein>
    <recommendedName>
        <fullName evidence="1">YozE SAM-like domain-containing protein</fullName>
    </recommendedName>
</protein>
<sequence length="90" mass="10515">MSFNDKIREQHLIPWTFKAWILKFIEVDLPIGDLARDISNDNDFPDSESFSEMFEYLQRIHASGDAMDAFVTVWNFYLSSNAIPDGFFTQ</sequence>
<dbReference type="EMBL" id="BAABYW010000001">
    <property type="protein sequence ID" value="GAA6409883.1"/>
    <property type="molecule type" value="Genomic_DNA"/>
</dbReference>
<dbReference type="Pfam" id="PF06855">
    <property type="entry name" value="YozE_SAM_like"/>
    <property type="match status" value="1"/>
</dbReference>
<accession>A0ABQ0BEW3</accession>
<dbReference type="Gene3D" id="1.10.150.260">
    <property type="entry name" value="YozE SAM-like"/>
    <property type="match status" value="1"/>
</dbReference>
<dbReference type="Proteomes" id="UP001600943">
    <property type="component" value="Unassembled WGS sequence"/>
</dbReference>
<evidence type="ECO:0000313" key="2">
    <source>
        <dbReference type="EMBL" id="GAA6409883.1"/>
    </source>
</evidence>
<keyword evidence="3" id="KW-1185">Reference proteome</keyword>
<dbReference type="RefSeq" id="WP_390407950.1">
    <property type="nucleotide sequence ID" value="NZ_BAABYW010000001.1"/>
</dbReference>